<name>A0ACC0M4V5_RHOML</name>
<dbReference type="EMBL" id="CM046397">
    <property type="protein sequence ID" value="KAI8535934.1"/>
    <property type="molecule type" value="Genomic_DNA"/>
</dbReference>
<keyword evidence="2" id="KW-1185">Reference proteome</keyword>
<accession>A0ACC0M4V5</accession>
<reference evidence="1" key="1">
    <citation type="submission" date="2022-02" db="EMBL/GenBank/DDBJ databases">
        <title>Plant Genome Project.</title>
        <authorList>
            <person name="Zhang R.-G."/>
        </authorList>
    </citation>
    <scope>NUCLEOTIDE SEQUENCE</scope>
    <source>
        <strain evidence="1">AT1</strain>
    </source>
</reference>
<protein>
    <submittedName>
        <fullName evidence="1">Uncharacterized protein</fullName>
    </submittedName>
</protein>
<dbReference type="Proteomes" id="UP001062846">
    <property type="component" value="Chromosome 10"/>
</dbReference>
<evidence type="ECO:0000313" key="2">
    <source>
        <dbReference type="Proteomes" id="UP001062846"/>
    </source>
</evidence>
<evidence type="ECO:0000313" key="1">
    <source>
        <dbReference type="EMBL" id="KAI8535934.1"/>
    </source>
</evidence>
<proteinExistence type="predicted"/>
<gene>
    <name evidence="1" type="ORF">RHMOL_Rhmol10G0214400</name>
</gene>
<comment type="caution">
    <text evidence="1">The sequence shown here is derived from an EMBL/GenBank/DDBJ whole genome shotgun (WGS) entry which is preliminary data.</text>
</comment>
<organism evidence="1 2">
    <name type="scientific">Rhododendron molle</name>
    <name type="common">Chinese azalea</name>
    <name type="synonym">Azalea mollis</name>
    <dbReference type="NCBI Taxonomy" id="49168"/>
    <lineage>
        <taxon>Eukaryota</taxon>
        <taxon>Viridiplantae</taxon>
        <taxon>Streptophyta</taxon>
        <taxon>Embryophyta</taxon>
        <taxon>Tracheophyta</taxon>
        <taxon>Spermatophyta</taxon>
        <taxon>Magnoliopsida</taxon>
        <taxon>eudicotyledons</taxon>
        <taxon>Gunneridae</taxon>
        <taxon>Pentapetalae</taxon>
        <taxon>asterids</taxon>
        <taxon>Ericales</taxon>
        <taxon>Ericaceae</taxon>
        <taxon>Ericoideae</taxon>
        <taxon>Rhodoreae</taxon>
        <taxon>Rhododendron</taxon>
    </lineage>
</organism>
<sequence length="161" mass="18740">MKLFLINYYFQNKFPANVIEIRGVTRSWHLPYASNCYVNFDFGFVLRISESSDCVSDGSNLISATNDLKLFITEMRSEPSDARSDDSKVCSTVLHTAPYPNSSILVEYSRILQKFSIFFLISSLYSFNSQLQTRRKDFYWNPHLNSQLDITLVHIYNYTNI</sequence>